<dbReference type="AlphaFoldDB" id="A0A841PVJ2"/>
<proteinExistence type="inferred from homology"/>
<dbReference type="Proteomes" id="UP000568839">
    <property type="component" value="Unassembled WGS sequence"/>
</dbReference>
<dbReference type="RefSeq" id="WP_184405257.1">
    <property type="nucleotide sequence ID" value="NZ_JACHHJ010000005.1"/>
</dbReference>
<dbReference type="Gene3D" id="3.40.50.1000">
    <property type="entry name" value="HAD superfamily/HAD-like"/>
    <property type="match status" value="1"/>
</dbReference>
<evidence type="ECO:0000313" key="4">
    <source>
        <dbReference type="Proteomes" id="UP000568839"/>
    </source>
</evidence>
<accession>A0A841PVJ2</accession>
<dbReference type="GO" id="GO:0009223">
    <property type="term" value="P:pyrimidine deoxyribonucleotide catabolic process"/>
    <property type="evidence" value="ECO:0007669"/>
    <property type="project" value="TreeGrafter"/>
</dbReference>
<keyword evidence="4" id="KW-1185">Reference proteome</keyword>
<feature type="active site" description="Proton donor" evidence="2">
    <location>
        <position position="9"/>
    </location>
</feature>
<feature type="active site" description="Nucleophile" evidence="2">
    <location>
        <position position="7"/>
    </location>
</feature>
<protein>
    <submittedName>
        <fullName evidence="3">5'(3')-deoxyribonucleotidase</fullName>
    </submittedName>
</protein>
<dbReference type="SFLD" id="SFLDG01126">
    <property type="entry name" value="C1.2:_Nucleotidase_Like"/>
    <property type="match status" value="1"/>
</dbReference>
<dbReference type="PANTHER" id="PTHR16504:SF4">
    <property type="entry name" value="5'(3')-DEOXYRIBONUCLEOTIDASE"/>
    <property type="match status" value="1"/>
</dbReference>
<dbReference type="Pfam" id="PF06941">
    <property type="entry name" value="NT5C"/>
    <property type="match status" value="1"/>
</dbReference>
<dbReference type="GO" id="GO:0008253">
    <property type="term" value="F:5'-nucleotidase activity"/>
    <property type="evidence" value="ECO:0007669"/>
    <property type="project" value="InterPro"/>
</dbReference>
<evidence type="ECO:0000256" key="2">
    <source>
        <dbReference type="PIRSR" id="PIRSR610708-1"/>
    </source>
</evidence>
<dbReference type="PANTHER" id="PTHR16504">
    <property type="entry name" value="5'(3')-DEOXYRIBONUCLEOTIDASE"/>
    <property type="match status" value="1"/>
</dbReference>
<dbReference type="SUPFAM" id="SSF56784">
    <property type="entry name" value="HAD-like"/>
    <property type="match status" value="1"/>
</dbReference>
<dbReference type="Gene3D" id="1.10.40.40">
    <property type="entry name" value="Deoxyribonucleotidase, domain 2"/>
    <property type="match status" value="1"/>
</dbReference>
<dbReference type="InterPro" id="IPR023214">
    <property type="entry name" value="HAD_sf"/>
</dbReference>
<comment type="similarity">
    <text evidence="1">Belongs to the 5'(3')-deoxyribonucleotidase family.</text>
</comment>
<organism evidence="3 4">
    <name type="scientific">Geomicrobium halophilum</name>
    <dbReference type="NCBI Taxonomy" id="549000"/>
    <lineage>
        <taxon>Bacteria</taxon>
        <taxon>Bacillati</taxon>
        <taxon>Bacillota</taxon>
        <taxon>Bacilli</taxon>
        <taxon>Bacillales</taxon>
        <taxon>Geomicrobium</taxon>
    </lineage>
</organism>
<comment type="caution">
    <text evidence="3">The sequence shown here is derived from an EMBL/GenBank/DDBJ whole genome shotgun (WGS) entry which is preliminary data.</text>
</comment>
<name>A0A841PVJ2_9BACL</name>
<evidence type="ECO:0000256" key="1">
    <source>
        <dbReference type="ARBA" id="ARBA00009589"/>
    </source>
</evidence>
<dbReference type="SFLD" id="SFLDG01146">
    <property type="entry name" value="C1.2.2"/>
    <property type="match status" value="1"/>
</dbReference>
<gene>
    <name evidence="3" type="ORF">HNR44_003190</name>
</gene>
<evidence type="ECO:0000313" key="3">
    <source>
        <dbReference type="EMBL" id="MBB6451196.1"/>
    </source>
</evidence>
<dbReference type="InterPro" id="IPR010708">
    <property type="entry name" value="5'(3')-deoxyribonucleotidase"/>
</dbReference>
<reference evidence="3 4" key="1">
    <citation type="submission" date="2020-08" db="EMBL/GenBank/DDBJ databases">
        <title>Genomic Encyclopedia of Type Strains, Phase IV (KMG-IV): sequencing the most valuable type-strain genomes for metagenomic binning, comparative biology and taxonomic classification.</title>
        <authorList>
            <person name="Goeker M."/>
        </authorList>
    </citation>
    <scope>NUCLEOTIDE SEQUENCE [LARGE SCALE GENOMIC DNA]</scope>
    <source>
        <strain evidence="3 4">DSM 21769</strain>
    </source>
</reference>
<sequence length="174" mass="20604">MKRIAIDMDEVVADLIPKHLTLFNRDYEETLTIEDLKNTKLKFLRPHLHDEICGYLEDPTFFRDLEVIEGSQEVIQELHEHYEIFIATAAMDYPTSFTAKYEWLKEHFPFLNDQNFVFCGNKSIIHADYLIDDHPNKFEGFVGQGILFTAAHNLQETNYVRVNNWQEIRAFFLE</sequence>
<dbReference type="EMBL" id="JACHHJ010000005">
    <property type="protein sequence ID" value="MBB6451196.1"/>
    <property type="molecule type" value="Genomic_DNA"/>
</dbReference>
<dbReference type="SFLD" id="SFLDS00003">
    <property type="entry name" value="Haloacid_Dehalogenase"/>
    <property type="match status" value="1"/>
</dbReference>
<dbReference type="InterPro" id="IPR036412">
    <property type="entry name" value="HAD-like_sf"/>
</dbReference>